<feature type="compositionally biased region" description="Pro residues" evidence="1">
    <location>
        <begin position="21"/>
        <end position="30"/>
    </location>
</feature>
<evidence type="ECO:0000313" key="3">
    <source>
        <dbReference type="Proteomes" id="UP000636479"/>
    </source>
</evidence>
<name>A0A8H6WCX4_9AGAR</name>
<feature type="compositionally biased region" description="Low complexity" evidence="1">
    <location>
        <begin position="181"/>
        <end position="196"/>
    </location>
</feature>
<feature type="region of interest" description="Disordered" evidence="1">
    <location>
        <begin position="1"/>
        <end position="105"/>
    </location>
</feature>
<feature type="compositionally biased region" description="Low complexity" evidence="1">
    <location>
        <begin position="248"/>
        <end position="259"/>
    </location>
</feature>
<evidence type="ECO:0000256" key="1">
    <source>
        <dbReference type="SAM" id="MobiDB-lite"/>
    </source>
</evidence>
<accession>A0A8H6WCX4</accession>
<protein>
    <submittedName>
        <fullName evidence="2">Uncharacterized protein</fullName>
    </submittedName>
</protein>
<organism evidence="2 3">
    <name type="scientific">Mycena indigotica</name>
    <dbReference type="NCBI Taxonomy" id="2126181"/>
    <lineage>
        <taxon>Eukaryota</taxon>
        <taxon>Fungi</taxon>
        <taxon>Dikarya</taxon>
        <taxon>Basidiomycota</taxon>
        <taxon>Agaricomycotina</taxon>
        <taxon>Agaricomycetes</taxon>
        <taxon>Agaricomycetidae</taxon>
        <taxon>Agaricales</taxon>
        <taxon>Marasmiineae</taxon>
        <taxon>Mycenaceae</taxon>
        <taxon>Mycena</taxon>
    </lineage>
</organism>
<proteinExistence type="predicted"/>
<reference evidence="2" key="1">
    <citation type="submission" date="2020-05" db="EMBL/GenBank/DDBJ databases">
        <title>Mycena genomes resolve the evolution of fungal bioluminescence.</title>
        <authorList>
            <person name="Tsai I.J."/>
        </authorList>
    </citation>
    <scope>NUCLEOTIDE SEQUENCE</scope>
    <source>
        <strain evidence="2">171206Taipei</strain>
    </source>
</reference>
<dbReference type="Proteomes" id="UP000636479">
    <property type="component" value="Unassembled WGS sequence"/>
</dbReference>
<feature type="compositionally biased region" description="Pro residues" evidence="1">
    <location>
        <begin position="375"/>
        <end position="393"/>
    </location>
</feature>
<feature type="compositionally biased region" description="Pro residues" evidence="1">
    <location>
        <begin position="76"/>
        <end position="96"/>
    </location>
</feature>
<dbReference type="AlphaFoldDB" id="A0A8H6WCX4"/>
<dbReference type="RefSeq" id="XP_037223653.1">
    <property type="nucleotide sequence ID" value="XM_037360768.1"/>
</dbReference>
<gene>
    <name evidence="2" type="ORF">MIND_00393900</name>
</gene>
<feature type="compositionally biased region" description="Acidic residues" evidence="1">
    <location>
        <begin position="161"/>
        <end position="171"/>
    </location>
</feature>
<comment type="caution">
    <text evidence="2">The sequence shown here is derived from an EMBL/GenBank/DDBJ whole genome shotgun (WGS) entry which is preliminary data.</text>
</comment>
<feature type="region of interest" description="Disordered" evidence="1">
    <location>
        <begin position="148"/>
        <end position="260"/>
    </location>
</feature>
<dbReference type="GeneID" id="59343284"/>
<dbReference type="EMBL" id="JACAZF010000003">
    <property type="protein sequence ID" value="KAF7310203.1"/>
    <property type="molecule type" value="Genomic_DNA"/>
</dbReference>
<evidence type="ECO:0000313" key="2">
    <source>
        <dbReference type="EMBL" id="KAF7310203.1"/>
    </source>
</evidence>
<feature type="compositionally biased region" description="Low complexity" evidence="1">
    <location>
        <begin position="62"/>
        <end position="75"/>
    </location>
</feature>
<feature type="region of interest" description="Disordered" evidence="1">
    <location>
        <begin position="367"/>
        <end position="397"/>
    </location>
</feature>
<sequence length="469" mass="50408">MQPKRRPRSPVSMYVAFDGPRAPPPRPLPPLNRKSSQRAKDEPQSPTSPVSAFFRLGRKKSTGSSVSTSSRSTGSGPPPMPAMNKPLPPFPPPALPAPLGQWARRGPRAPAINVDELDVHDVVAMAKGREMGRVVTADDDNEELEEMAFAVPGRNASPDEERTDDESELEEITFAVRRRMGSPGSPSSAPASIPSTSEDEEMEDITFAHPRSSSAASMDSLGPIMFANPASPTDEDNDRPLEPITFAHSNSNSPSHSPSLVEDDSIIFGWPPRSPSPSDDHDDLDHGMTFAPRNSLFSLDFDALDLPVPTAPWHLQRASSTITISTIAFGGISPVSSTASLPLPRADSLSLLSHRRSLSASPAFVRSFSPDSPQWRPPSLGPSFSPSPGPSPSPYSAHRLPAELRWLDLNAESSSDDDAQSGQDLGAWRLTPEPIAITVDHQQGAGSVRVRAEKRDSGKVLGEWTVMAI</sequence>
<keyword evidence="3" id="KW-1185">Reference proteome</keyword>